<evidence type="ECO:0000313" key="2">
    <source>
        <dbReference type="EMBL" id="OGD82933.1"/>
    </source>
</evidence>
<name>A0A1F5FTI3_9BACT</name>
<dbReference type="Proteomes" id="UP000179237">
    <property type="component" value="Unassembled WGS sequence"/>
</dbReference>
<dbReference type="Gene3D" id="3.10.20.30">
    <property type="match status" value="1"/>
</dbReference>
<dbReference type="AlphaFoldDB" id="A0A1F5FTI3"/>
<dbReference type="InterPro" id="IPR027798">
    <property type="entry name" value="Ub_Mut7C"/>
</dbReference>
<proteinExistence type="predicted"/>
<organism evidence="2 3">
    <name type="scientific">Candidatus Collierbacteria bacterium RIFOXYD1_FULL_40_9</name>
    <dbReference type="NCBI Taxonomy" id="1817731"/>
    <lineage>
        <taxon>Bacteria</taxon>
        <taxon>Candidatus Collieribacteriota</taxon>
    </lineage>
</organism>
<sequence length="69" mass="7626">MKNTQLISIATRTQPVPQSKPMTVKDFLEMVKVTLSEVESVSVNCKRVTMEDMINPGDTVLVMTKIEGG</sequence>
<reference evidence="2 3" key="1">
    <citation type="journal article" date="2016" name="Nat. Commun.">
        <title>Thousands of microbial genomes shed light on interconnected biogeochemical processes in an aquifer system.</title>
        <authorList>
            <person name="Anantharaman K."/>
            <person name="Brown C.T."/>
            <person name="Hug L.A."/>
            <person name="Sharon I."/>
            <person name="Castelle C.J."/>
            <person name="Probst A.J."/>
            <person name="Thomas B.C."/>
            <person name="Singh A."/>
            <person name="Wilkins M.J."/>
            <person name="Karaoz U."/>
            <person name="Brodie E.L."/>
            <person name="Williams K.H."/>
            <person name="Hubbard S.S."/>
            <person name="Banfield J.F."/>
        </authorList>
    </citation>
    <scope>NUCLEOTIDE SEQUENCE [LARGE SCALE GENOMIC DNA]</scope>
</reference>
<evidence type="ECO:0000259" key="1">
    <source>
        <dbReference type="Pfam" id="PF14451"/>
    </source>
</evidence>
<feature type="domain" description="Ubiquitin Mut7-C" evidence="1">
    <location>
        <begin position="16"/>
        <end position="63"/>
    </location>
</feature>
<comment type="caution">
    <text evidence="2">The sequence shown here is derived from an EMBL/GenBank/DDBJ whole genome shotgun (WGS) entry which is preliminary data.</text>
</comment>
<gene>
    <name evidence="2" type="ORF">A2572_03620</name>
</gene>
<dbReference type="Pfam" id="PF14451">
    <property type="entry name" value="Ub-Mut7C"/>
    <property type="match status" value="1"/>
</dbReference>
<dbReference type="SUPFAM" id="SSF54285">
    <property type="entry name" value="MoaD/ThiS"/>
    <property type="match status" value="1"/>
</dbReference>
<dbReference type="InterPro" id="IPR016155">
    <property type="entry name" value="Mopterin_synth/thiamin_S_b"/>
</dbReference>
<evidence type="ECO:0000313" key="3">
    <source>
        <dbReference type="Proteomes" id="UP000179237"/>
    </source>
</evidence>
<accession>A0A1F5FTI3</accession>
<protein>
    <recommendedName>
        <fullName evidence="1">Ubiquitin Mut7-C domain-containing protein</fullName>
    </recommendedName>
</protein>
<dbReference type="InterPro" id="IPR012675">
    <property type="entry name" value="Beta-grasp_dom_sf"/>
</dbReference>
<dbReference type="EMBL" id="MFAQ01000035">
    <property type="protein sequence ID" value="OGD82933.1"/>
    <property type="molecule type" value="Genomic_DNA"/>
</dbReference>